<keyword evidence="10" id="KW-1185">Reference proteome</keyword>
<dbReference type="GO" id="GO:0003676">
    <property type="term" value="F:nucleic acid binding"/>
    <property type="evidence" value="ECO:0007669"/>
    <property type="project" value="InterPro"/>
</dbReference>
<dbReference type="GO" id="GO:0008409">
    <property type="term" value="F:5'-3' exonuclease activity"/>
    <property type="evidence" value="ECO:0007669"/>
    <property type="project" value="InterPro"/>
</dbReference>
<dbReference type="Gene3D" id="3.90.1640.30">
    <property type="match status" value="1"/>
</dbReference>
<feature type="domain" description="DDH" evidence="6">
    <location>
        <begin position="79"/>
        <end position="227"/>
    </location>
</feature>
<evidence type="ECO:0000313" key="10">
    <source>
        <dbReference type="Proteomes" id="UP001300383"/>
    </source>
</evidence>
<proteinExistence type="inferred from homology"/>
<dbReference type="SUPFAM" id="SSF64182">
    <property type="entry name" value="DHH phosphoesterases"/>
    <property type="match status" value="1"/>
</dbReference>
<accession>A0AAP4BA21</accession>
<evidence type="ECO:0000256" key="3">
    <source>
        <dbReference type="ARBA" id="ARBA00022722"/>
    </source>
</evidence>
<dbReference type="EMBL" id="JASGBQ010000006">
    <property type="protein sequence ID" value="MDI9241997.1"/>
    <property type="molecule type" value="Genomic_DNA"/>
</dbReference>
<dbReference type="Pfam" id="PF01368">
    <property type="entry name" value="DHH"/>
    <property type="match status" value="1"/>
</dbReference>
<keyword evidence="3" id="KW-0540">Nuclease</keyword>
<evidence type="ECO:0000256" key="1">
    <source>
        <dbReference type="ARBA" id="ARBA00005915"/>
    </source>
</evidence>
<dbReference type="GO" id="GO:0006281">
    <property type="term" value="P:DNA repair"/>
    <property type="evidence" value="ECO:0007669"/>
    <property type="project" value="InterPro"/>
</dbReference>
<evidence type="ECO:0000313" key="9">
    <source>
        <dbReference type="EMBL" id="MDI9241997.1"/>
    </source>
</evidence>
<dbReference type="Pfam" id="PF17768">
    <property type="entry name" value="RecJ_OB"/>
    <property type="match status" value="1"/>
</dbReference>
<dbReference type="RefSeq" id="WP_283230502.1">
    <property type="nucleotide sequence ID" value="NZ_JASGBQ010000006.1"/>
</dbReference>
<evidence type="ECO:0000259" key="8">
    <source>
        <dbReference type="Pfam" id="PF17768"/>
    </source>
</evidence>
<dbReference type="PANTHER" id="PTHR30255:SF2">
    <property type="entry name" value="SINGLE-STRANDED-DNA-SPECIFIC EXONUCLEASE RECJ"/>
    <property type="match status" value="1"/>
</dbReference>
<feature type="domain" description="RecJ OB" evidence="8">
    <location>
        <begin position="460"/>
        <end position="567"/>
    </location>
</feature>
<dbReference type="InterPro" id="IPR001667">
    <property type="entry name" value="DDH_dom"/>
</dbReference>
<dbReference type="Gene3D" id="2.40.50.460">
    <property type="match status" value="1"/>
</dbReference>
<dbReference type="PANTHER" id="PTHR30255">
    <property type="entry name" value="SINGLE-STRANDED-DNA-SPECIFIC EXONUCLEASE RECJ"/>
    <property type="match status" value="1"/>
</dbReference>
<dbReference type="AlphaFoldDB" id="A0AAP4BA21"/>
<dbReference type="GO" id="GO:0006310">
    <property type="term" value="P:DNA recombination"/>
    <property type="evidence" value="ECO:0007669"/>
    <property type="project" value="InterPro"/>
</dbReference>
<keyword evidence="4" id="KW-0378">Hydrolase</keyword>
<dbReference type="InterPro" id="IPR004610">
    <property type="entry name" value="RecJ"/>
</dbReference>
<comment type="caution">
    <text evidence="9">The sequence shown here is derived from an EMBL/GenBank/DDBJ whole genome shotgun (WGS) entry which is preliminary data.</text>
</comment>
<dbReference type="Proteomes" id="UP001300383">
    <property type="component" value="Unassembled WGS sequence"/>
</dbReference>
<keyword evidence="5 9" id="KW-0269">Exonuclease</keyword>
<sequence length="573" mass="63515">MKEEWRVYGKKADFKGLSQHLGIDQVTARIIRNRNVESGEEIYAYLYGGLSDSPSPFLLKDMDETVDILGNKIHDGKPVRIIGDYDVDGVCATYILVTALKRLGAVVDYDIPDRVKDGYGINVNIIERAADDGIDTLLTCDNGIAAWSQITYARSLGMTVLVTDHHEVPFDGEGEGKTEVLPPADAVINPHQAACPYPFKLLCGAAVAYKLAAALYETWNIPEEELSPFVEAAALATVGDVMVLQGENRILVKEGLKRMAHSRIPGLNALMEVNGLDPRKLGSYHLGFVIGPCLNAGGRLDTAKKSLALFLAEGQEAEALAWELKELNDQRKDMTAKNVEAGIYYIEETGIKDDPVYVVYLPDCHESLAGIVAGKLRERYQHPVFVITKAASGLKGSGRSIPSYSMYERLAACREYLTAFGGHPMAAGLSLPEENLEPLRAALNENSGLSEPDFVKRLWIDVPMPFEYVTEKLIEEFRLLEPFGNGNEKPLFAQKNLTVRTKNLFGKNRNVLKLLLSDEMGRNIPAVLFQDAEKAEERLFCGEKISVAYYPDINEYMGRRSLQMVIQSWFPAE</sequence>
<reference evidence="9 10" key="1">
    <citation type="submission" date="2023-05" db="EMBL/GenBank/DDBJ databases">
        <title>[ruminococcus] sp. nov., isolated from a pig farm feces dump.</title>
        <authorList>
            <person name="Chang Y.-H."/>
        </authorList>
    </citation>
    <scope>NUCLEOTIDE SEQUENCE [LARGE SCALE GENOMIC DNA]</scope>
    <source>
        <strain evidence="9 10">YH-rum2234</strain>
    </source>
</reference>
<evidence type="ECO:0000256" key="2">
    <source>
        <dbReference type="ARBA" id="ARBA00019841"/>
    </source>
</evidence>
<organism evidence="9 10">
    <name type="scientific">Fusibacillus kribbianus</name>
    <dbReference type="NCBI Taxonomy" id="3044208"/>
    <lineage>
        <taxon>Bacteria</taxon>
        <taxon>Bacillati</taxon>
        <taxon>Bacillota</taxon>
        <taxon>Clostridia</taxon>
        <taxon>Lachnospirales</taxon>
        <taxon>Lachnospiraceae</taxon>
        <taxon>Fusibacillus</taxon>
    </lineage>
</organism>
<feature type="domain" description="DHHA1" evidence="7">
    <location>
        <begin position="354"/>
        <end position="445"/>
    </location>
</feature>
<protein>
    <recommendedName>
        <fullName evidence="2">Single-stranded-DNA-specific exonuclease RecJ</fullName>
    </recommendedName>
</protein>
<evidence type="ECO:0000259" key="6">
    <source>
        <dbReference type="Pfam" id="PF01368"/>
    </source>
</evidence>
<dbReference type="InterPro" id="IPR041122">
    <property type="entry name" value="RecJ_OB"/>
</dbReference>
<dbReference type="InterPro" id="IPR051673">
    <property type="entry name" value="SSDNA_exonuclease_RecJ"/>
</dbReference>
<dbReference type="NCBIfam" id="TIGR00644">
    <property type="entry name" value="recJ"/>
    <property type="match status" value="1"/>
</dbReference>
<comment type="similarity">
    <text evidence="1">Belongs to the RecJ family.</text>
</comment>
<dbReference type="Pfam" id="PF02272">
    <property type="entry name" value="DHHA1"/>
    <property type="match status" value="1"/>
</dbReference>
<gene>
    <name evidence="9" type="primary">recJ</name>
    <name evidence="9" type="ORF">QJ036_05815</name>
</gene>
<evidence type="ECO:0000256" key="4">
    <source>
        <dbReference type="ARBA" id="ARBA00022801"/>
    </source>
</evidence>
<name>A0AAP4BA21_9FIRM</name>
<dbReference type="InterPro" id="IPR003156">
    <property type="entry name" value="DHHA1_dom"/>
</dbReference>
<evidence type="ECO:0000259" key="7">
    <source>
        <dbReference type="Pfam" id="PF02272"/>
    </source>
</evidence>
<dbReference type="InterPro" id="IPR038763">
    <property type="entry name" value="DHH_sf"/>
</dbReference>
<evidence type="ECO:0000256" key="5">
    <source>
        <dbReference type="ARBA" id="ARBA00022839"/>
    </source>
</evidence>